<evidence type="ECO:0000313" key="6">
    <source>
        <dbReference type="EMBL" id="KAK9040733.1"/>
    </source>
</evidence>
<comment type="caution">
    <text evidence="6">The sequence shown here is derived from an EMBL/GenBank/DDBJ whole genome shotgun (WGS) entry which is preliminary data.</text>
</comment>
<keyword evidence="4 5" id="KW-0472">Membrane</keyword>
<protein>
    <submittedName>
        <fullName evidence="6">Uncharacterized protein</fullName>
    </submittedName>
</protein>
<feature type="transmembrane region" description="Helical" evidence="5">
    <location>
        <begin position="181"/>
        <end position="202"/>
    </location>
</feature>
<dbReference type="PANTHER" id="PTHR23294:SF53">
    <property type="entry name" value="MAJOR FACILITATOR SUPERFAMILY PROTEIN"/>
    <property type="match status" value="1"/>
</dbReference>
<name>A0ABR2TU62_9ROSI</name>
<dbReference type="InterPro" id="IPR010291">
    <property type="entry name" value="Ion_channel_UNC-93"/>
</dbReference>
<evidence type="ECO:0000256" key="3">
    <source>
        <dbReference type="ARBA" id="ARBA00022989"/>
    </source>
</evidence>
<accession>A0ABR2TU62</accession>
<feature type="transmembrane region" description="Helical" evidence="5">
    <location>
        <begin position="16"/>
        <end position="33"/>
    </location>
</feature>
<organism evidence="6 7">
    <name type="scientific">Hibiscus sabdariffa</name>
    <name type="common">roselle</name>
    <dbReference type="NCBI Taxonomy" id="183260"/>
    <lineage>
        <taxon>Eukaryota</taxon>
        <taxon>Viridiplantae</taxon>
        <taxon>Streptophyta</taxon>
        <taxon>Embryophyta</taxon>
        <taxon>Tracheophyta</taxon>
        <taxon>Spermatophyta</taxon>
        <taxon>Magnoliopsida</taxon>
        <taxon>eudicotyledons</taxon>
        <taxon>Gunneridae</taxon>
        <taxon>Pentapetalae</taxon>
        <taxon>rosids</taxon>
        <taxon>malvids</taxon>
        <taxon>Malvales</taxon>
        <taxon>Malvaceae</taxon>
        <taxon>Malvoideae</taxon>
        <taxon>Hibiscus</taxon>
    </lineage>
</organism>
<evidence type="ECO:0000256" key="5">
    <source>
        <dbReference type="SAM" id="Phobius"/>
    </source>
</evidence>
<sequence>MGTRVPSTIPHAETDAPFACYITFFLGIGRITFKQLNRSIMGFLGDEEAADEVPAISPFRYNSPLLQVCLTGLLCFCCPGMGGGNQVDATAANNANTALYTSFLIFRILGGDVYNIFGPKITLAMGCSTYVLYVDSFLYYNHDHDQTFDFIAGALLGNVQAFLWAGQGAINIMTSYPTTPLVVKAPIFLSAGLFSTWAASWVDSYLSS</sequence>
<evidence type="ECO:0000313" key="7">
    <source>
        <dbReference type="Proteomes" id="UP001396334"/>
    </source>
</evidence>
<reference evidence="6 7" key="1">
    <citation type="journal article" date="2024" name="G3 (Bethesda)">
        <title>Genome assembly of Hibiscus sabdariffa L. provides insights into metabolisms of medicinal natural products.</title>
        <authorList>
            <person name="Kim T."/>
        </authorList>
    </citation>
    <scope>NUCLEOTIDE SEQUENCE [LARGE SCALE GENOMIC DNA]</scope>
    <source>
        <strain evidence="6">TK-2024</strain>
        <tissue evidence="6">Old leaves</tissue>
    </source>
</reference>
<keyword evidence="3 5" id="KW-1133">Transmembrane helix</keyword>
<dbReference type="EMBL" id="JBBPBN010000004">
    <property type="protein sequence ID" value="KAK9040733.1"/>
    <property type="molecule type" value="Genomic_DNA"/>
</dbReference>
<comment type="subcellular location">
    <subcellularLocation>
        <location evidence="1">Membrane</location>
        <topology evidence="1">Multi-pass membrane protein</topology>
    </subcellularLocation>
</comment>
<keyword evidence="7" id="KW-1185">Reference proteome</keyword>
<dbReference type="Pfam" id="PF05978">
    <property type="entry name" value="UNC-93"/>
    <property type="match status" value="1"/>
</dbReference>
<dbReference type="InterPro" id="IPR051617">
    <property type="entry name" value="UNC-93-like_regulator"/>
</dbReference>
<dbReference type="Proteomes" id="UP001396334">
    <property type="component" value="Unassembled WGS sequence"/>
</dbReference>
<evidence type="ECO:0000256" key="1">
    <source>
        <dbReference type="ARBA" id="ARBA00004141"/>
    </source>
</evidence>
<proteinExistence type="predicted"/>
<evidence type="ECO:0000256" key="2">
    <source>
        <dbReference type="ARBA" id="ARBA00022692"/>
    </source>
</evidence>
<evidence type="ECO:0000256" key="4">
    <source>
        <dbReference type="ARBA" id="ARBA00023136"/>
    </source>
</evidence>
<keyword evidence="2 5" id="KW-0812">Transmembrane</keyword>
<gene>
    <name evidence="6" type="ORF">V6N11_015873</name>
</gene>
<dbReference type="PANTHER" id="PTHR23294">
    <property type="entry name" value="ET TRANSLATION PRODUCT-RELATED"/>
    <property type="match status" value="1"/>
</dbReference>